<protein>
    <recommendedName>
        <fullName evidence="5">JmjC domain-containing protein</fullName>
    </recommendedName>
</protein>
<dbReference type="PROSITE" id="PS51184">
    <property type="entry name" value="JMJC"/>
    <property type="match status" value="1"/>
</dbReference>
<organism evidence="6 7">
    <name type="scientific">Candolleomyces aberdarensis</name>
    <dbReference type="NCBI Taxonomy" id="2316362"/>
    <lineage>
        <taxon>Eukaryota</taxon>
        <taxon>Fungi</taxon>
        <taxon>Dikarya</taxon>
        <taxon>Basidiomycota</taxon>
        <taxon>Agaricomycotina</taxon>
        <taxon>Agaricomycetes</taxon>
        <taxon>Agaricomycetidae</taxon>
        <taxon>Agaricales</taxon>
        <taxon>Agaricineae</taxon>
        <taxon>Psathyrellaceae</taxon>
        <taxon>Candolleomyces</taxon>
    </lineage>
</organism>
<dbReference type="Proteomes" id="UP000290288">
    <property type="component" value="Unassembled WGS sequence"/>
</dbReference>
<feature type="domain" description="JmjC" evidence="5">
    <location>
        <begin position="578"/>
        <end position="749"/>
    </location>
</feature>
<proteinExistence type="predicted"/>
<feature type="compositionally biased region" description="Low complexity" evidence="4">
    <location>
        <begin position="103"/>
        <end position="113"/>
    </location>
</feature>
<feature type="region of interest" description="Disordered" evidence="4">
    <location>
        <begin position="358"/>
        <end position="412"/>
    </location>
</feature>
<dbReference type="GO" id="GO:0046872">
    <property type="term" value="F:metal ion binding"/>
    <property type="evidence" value="ECO:0007669"/>
    <property type="project" value="UniProtKB-KW"/>
</dbReference>
<dbReference type="Gene3D" id="2.60.120.650">
    <property type="entry name" value="Cupin"/>
    <property type="match status" value="1"/>
</dbReference>
<feature type="region of interest" description="Disordered" evidence="4">
    <location>
        <begin position="103"/>
        <end position="186"/>
    </location>
</feature>
<evidence type="ECO:0000256" key="4">
    <source>
        <dbReference type="SAM" id="MobiDB-lite"/>
    </source>
</evidence>
<evidence type="ECO:0000259" key="5">
    <source>
        <dbReference type="PROSITE" id="PS51184"/>
    </source>
</evidence>
<evidence type="ECO:0000313" key="6">
    <source>
        <dbReference type="EMBL" id="RXW19313.1"/>
    </source>
</evidence>
<dbReference type="GO" id="GO:0003712">
    <property type="term" value="F:transcription coregulator activity"/>
    <property type="evidence" value="ECO:0007669"/>
    <property type="project" value="TreeGrafter"/>
</dbReference>
<name>A0A4Q2DHK0_9AGAR</name>
<evidence type="ECO:0000313" key="7">
    <source>
        <dbReference type="Proteomes" id="UP000290288"/>
    </source>
</evidence>
<dbReference type="GO" id="GO:0032454">
    <property type="term" value="F:histone H3K9 demethylase activity"/>
    <property type="evidence" value="ECO:0007669"/>
    <property type="project" value="InterPro"/>
</dbReference>
<dbReference type="STRING" id="2316362.A0A4Q2DHK0"/>
<accession>A0A4Q2DHK0</accession>
<sequence>MTAIEPNGQVWQSSHEPSANLSYGPPVLPPIHPEPRPVANGLQSQAVYQNQGDDQPQASEWQHSERASVRLAVRTMMAYPMPPPYYVATAPAPFPVLVPLATTSHSASPRPQASMPPPPQQHPQASEQSQAEQQPSSSLKRQLPEEDAYSSAPKAKRPAKAKAKVGPDGTPAPPSKRGYNAKKRNEAAQIAAQNAQLASTASVDGKGKAKAPDHKQHIVGVTFKNAKPHDAPDLEFPKSWNVALNQEHIDRCKKVIAQALLSTLKAERDHLNLDDLIRRARESEVRVTCVRELTEDRPGATPAELAEMQKKREKHAHSNPFFLSCTRRNEHQASSFSPMSRFFAEELDEAIKEMEGIVAKGDSTESSAEENGTGNRSKPNSTAAAPPPAGSGPSPTVAGEANGAAGGSEPTNWSDVFKSKAIQRGLLPSSLMPAGTAGESYIPPNLSEPIASTPYFKICRYSDNELTDADSAEKFAKIWAYGEPLVVNNVLDKFKLEWTPAYFIKEFGDRECLITECEQDANKKTTVKEFFGQFGKYADRKQEVWKLKDWPPSADFKTAFPKLYKDFSEAVPVPDYVRRDGVYNIGSHFPSNVVKPDLGPKMYNAWAASQNPGCKGSTRLHMDMADAMNIMLFAADCPDGSPGCAVWDIYRADDSDKIRNFLRKRHALGPHYDPIHGQQYYLDDALRAQLYKDTGVCSFRVYQRPGEAIFIPAGCAHQVSNLADSIKIAIDYVSPENINRCAKLTKEFREQNKSKVWKEDILQLKTMMWYAWLSCCRQEKVLRGEVVSNHTNTSIPKVGSKRRADGSQVPSSSTTTKPLSSAGRSN</sequence>
<dbReference type="PANTHER" id="PTHR12549:SF38">
    <property type="entry name" value="JMJC DOMAIN-CONTAINING HISTONE DEMETHYLASE 2, ISOFORM A"/>
    <property type="match status" value="1"/>
</dbReference>
<evidence type="ECO:0000256" key="1">
    <source>
        <dbReference type="ARBA" id="ARBA00004123"/>
    </source>
</evidence>
<feature type="compositionally biased region" description="Polar residues" evidence="4">
    <location>
        <begin position="41"/>
        <end position="61"/>
    </location>
</feature>
<dbReference type="GO" id="GO:0031490">
    <property type="term" value="F:chromatin DNA binding"/>
    <property type="evidence" value="ECO:0007669"/>
    <property type="project" value="TreeGrafter"/>
</dbReference>
<dbReference type="PANTHER" id="PTHR12549">
    <property type="entry name" value="JMJC DOMAIN-CONTAINING HISTONE DEMETHYLATION PROTEIN"/>
    <property type="match status" value="1"/>
</dbReference>
<dbReference type="EMBL" id="SDEE01000209">
    <property type="protein sequence ID" value="RXW19313.1"/>
    <property type="molecule type" value="Genomic_DNA"/>
</dbReference>
<evidence type="ECO:0000256" key="2">
    <source>
        <dbReference type="ARBA" id="ARBA00022723"/>
    </source>
</evidence>
<reference evidence="6 7" key="1">
    <citation type="submission" date="2019-01" db="EMBL/GenBank/DDBJ databases">
        <title>Draft genome sequence of Psathyrella aberdarensis IHI B618.</title>
        <authorList>
            <person name="Buettner E."/>
            <person name="Kellner H."/>
        </authorList>
    </citation>
    <scope>NUCLEOTIDE SEQUENCE [LARGE SCALE GENOMIC DNA]</scope>
    <source>
        <strain evidence="6 7">IHI B618</strain>
    </source>
</reference>
<feature type="compositionally biased region" description="Polar residues" evidence="4">
    <location>
        <begin position="9"/>
        <end position="21"/>
    </location>
</feature>
<dbReference type="OrthoDB" id="1667110at2759"/>
<keyword evidence="3" id="KW-0539">Nucleus</keyword>
<feature type="region of interest" description="Disordered" evidence="4">
    <location>
        <begin position="792"/>
        <end position="826"/>
    </location>
</feature>
<comment type="subcellular location">
    <subcellularLocation>
        <location evidence="1">Nucleus</location>
    </subcellularLocation>
</comment>
<dbReference type="InterPro" id="IPR045109">
    <property type="entry name" value="LSDs-like"/>
</dbReference>
<feature type="compositionally biased region" description="Low complexity" evidence="4">
    <location>
        <begin position="122"/>
        <end position="138"/>
    </location>
</feature>
<dbReference type="Pfam" id="PF02373">
    <property type="entry name" value="JmjC"/>
    <property type="match status" value="1"/>
</dbReference>
<dbReference type="AlphaFoldDB" id="A0A4Q2DHK0"/>
<feature type="compositionally biased region" description="Basic residues" evidence="4">
    <location>
        <begin position="154"/>
        <end position="163"/>
    </location>
</feature>
<keyword evidence="2" id="KW-0479">Metal-binding</keyword>
<dbReference type="GO" id="GO:0000785">
    <property type="term" value="C:chromatin"/>
    <property type="evidence" value="ECO:0007669"/>
    <property type="project" value="TreeGrafter"/>
</dbReference>
<feature type="region of interest" description="Disordered" evidence="4">
    <location>
        <begin position="1"/>
        <end position="64"/>
    </location>
</feature>
<dbReference type="SMART" id="SM00558">
    <property type="entry name" value="JmjC"/>
    <property type="match status" value="1"/>
</dbReference>
<evidence type="ECO:0000256" key="3">
    <source>
        <dbReference type="ARBA" id="ARBA00023242"/>
    </source>
</evidence>
<dbReference type="GO" id="GO:0006357">
    <property type="term" value="P:regulation of transcription by RNA polymerase II"/>
    <property type="evidence" value="ECO:0007669"/>
    <property type="project" value="TreeGrafter"/>
</dbReference>
<feature type="compositionally biased region" description="Low complexity" evidence="4">
    <location>
        <begin position="391"/>
        <end position="403"/>
    </location>
</feature>
<feature type="compositionally biased region" description="Polar residues" evidence="4">
    <location>
        <begin position="364"/>
        <end position="380"/>
    </location>
</feature>
<comment type="caution">
    <text evidence="6">The sequence shown here is derived from an EMBL/GenBank/DDBJ whole genome shotgun (WGS) entry which is preliminary data.</text>
</comment>
<keyword evidence="7" id="KW-1185">Reference proteome</keyword>
<dbReference type="GO" id="GO:0000118">
    <property type="term" value="C:histone deacetylase complex"/>
    <property type="evidence" value="ECO:0007669"/>
    <property type="project" value="TreeGrafter"/>
</dbReference>
<dbReference type="InterPro" id="IPR003347">
    <property type="entry name" value="JmjC_dom"/>
</dbReference>
<gene>
    <name evidence="6" type="ORF">EST38_g6545</name>
</gene>
<feature type="compositionally biased region" description="Polar residues" evidence="4">
    <location>
        <begin position="817"/>
        <end position="826"/>
    </location>
</feature>
<dbReference type="SUPFAM" id="SSF51197">
    <property type="entry name" value="Clavaminate synthase-like"/>
    <property type="match status" value="1"/>
</dbReference>